<proteinExistence type="predicted"/>
<keyword evidence="2" id="KW-1185">Reference proteome</keyword>
<dbReference type="Proteomes" id="UP000291758">
    <property type="component" value="Chromosome"/>
</dbReference>
<evidence type="ECO:0000313" key="2">
    <source>
        <dbReference type="Proteomes" id="UP000291758"/>
    </source>
</evidence>
<dbReference type="KEGG" id="xyl:ET495_11685"/>
<accession>A0A4V0YED1</accession>
<protein>
    <submittedName>
        <fullName evidence="1">Uncharacterized protein</fullName>
    </submittedName>
</protein>
<reference evidence="1 2" key="1">
    <citation type="submission" date="2019-01" db="EMBL/GenBank/DDBJ databases">
        <title>Genome sequencing of strain 2JSPR-7.</title>
        <authorList>
            <person name="Heo J."/>
            <person name="Kim S.-J."/>
            <person name="Kim J.-S."/>
            <person name="Hong S.-B."/>
            <person name="Kwon S.-W."/>
        </authorList>
    </citation>
    <scope>NUCLEOTIDE SEQUENCE [LARGE SCALE GENOMIC DNA]</scope>
    <source>
        <strain evidence="1 2">2JSPR-7</strain>
    </source>
</reference>
<dbReference type="OrthoDB" id="5142326at2"/>
<evidence type="ECO:0000313" key="1">
    <source>
        <dbReference type="EMBL" id="QAY63791.1"/>
    </source>
</evidence>
<name>A0A4V0YED1_9MICO</name>
<gene>
    <name evidence="1" type="ORF">ET495_11685</name>
</gene>
<organism evidence="1 2">
    <name type="scientific">Xylanimonas allomyrinae</name>
    <dbReference type="NCBI Taxonomy" id="2509459"/>
    <lineage>
        <taxon>Bacteria</taxon>
        <taxon>Bacillati</taxon>
        <taxon>Actinomycetota</taxon>
        <taxon>Actinomycetes</taxon>
        <taxon>Micrococcales</taxon>
        <taxon>Promicromonosporaceae</taxon>
        <taxon>Xylanimonas</taxon>
    </lineage>
</organism>
<sequence length="223" mass="24275">MSLVDEPTALRAETDTDPYVAPRLEVTDCPRTLSTFDGFAVAGRAHGSRVEGAEVEVSVADVMRTGRVEGGRWLVRFEDGALSRRHMGVRPVAARVTDTWFNQAHATRWVNVDEFVDGFVHVDRHHVVTDEPDAGAHLVASGELGLGTHEQGRELVVMLVCDDAEGVVVSTGLVEPGWHHGEWRARLPLSGVVPGVYRVRALLTDKVCAGLTRLAAGRPFRLA</sequence>
<dbReference type="RefSeq" id="WP_129204951.1">
    <property type="nucleotide sequence ID" value="NZ_CP035495.1"/>
</dbReference>
<dbReference type="AlphaFoldDB" id="A0A4V0YED1"/>
<dbReference type="EMBL" id="CP035495">
    <property type="protein sequence ID" value="QAY63791.1"/>
    <property type="molecule type" value="Genomic_DNA"/>
</dbReference>